<proteinExistence type="predicted"/>
<dbReference type="Proteomes" id="UP000578077">
    <property type="component" value="Unassembled WGS sequence"/>
</dbReference>
<dbReference type="EMBL" id="JACHLY010000001">
    <property type="protein sequence ID" value="MBB5998910.1"/>
    <property type="molecule type" value="Genomic_DNA"/>
</dbReference>
<keyword evidence="3 7" id="KW-0812">Transmembrane</keyword>
<dbReference type="GO" id="GO:0005886">
    <property type="term" value="C:plasma membrane"/>
    <property type="evidence" value="ECO:0007669"/>
    <property type="project" value="UniProtKB-SubCell"/>
</dbReference>
<feature type="transmembrane region" description="Helical" evidence="7">
    <location>
        <begin position="25"/>
        <end position="46"/>
    </location>
</feature>
<feature type="transmembrane region" description="Helical" evidence="7">
    <location>
        <begin position="88"/>
        <end position="108"/>
    </location>
</feature>
<comment type="caution">
    <text evidence="8">The sequence shown here is derived from an EMBL/GenBank/DDBJ whole genome shotgun (WGS) entry which is preliminary data.</text>
</comment>
<feature type="transmembrane region" description="Helical" evidence="7">
    <location>
        <begin position="146"/>
        <end position="170"/>
    </location>
</feature>
<evidence type="ECO:0000256" key="1">
    <source>
        <dbReference type="ARBA" id="ARBA00004651"/>
    </source>
</evidence>
<feature type="compositionally biased region" description="Low complexity" evidence="6">
    <location>
        <begin position="206"/>
        <end position="219"/>
    </location>
</feature>
<evidence type="ECO:0000256" key="3">
    <source>
        <dbReference type="ARBA" id="ARBA00022692"/>
    </source>
</evidence>
<evidence type="ECO:0000256" key="2">
    <source>
        <dbReference type="ARBA" id="ARBA00022475"/>
    </source>
</evidence>
<feature type="compositionally biased region" description="Pro residues" evidence="6">
    <location>
        <begin position="196"/>
        <end position="205"/>
    </location>
</feature>
<reference evidence="8 9" key="1">
    <citation type="submission" date="2020-08" db="EMBL/GenBank/DDBJ databases">
        <title>Sequencing the genomes of 1000 actinobacteria strains.</title>
        <authorList>
            <person name="Klenk H.-P."/>
        </authorList>
    </citation>
    <scope>NUCLEOTIDE SEQUENCE [LARGE SCALE GENOMIC DNA]</scope>
    <source>
        <strain evidence="8 9">DSM 44593</strain>
    </source>
</reference>
<name>A0A841EER0_9ACTN</name>
<feature type="region of interest" description="Disordered" evidence="6">
    <location>
        <begin position="187"/>
        <end position="235"/>
    </location>
</feature>
<feature type="transmembrane region" description="Helical" evidence="7">
    <location>
        <begin position="114"/>
        <end position="134"/>
    </location>
</feature>
<keyword evidence="9" id="KW-1185">Reference proteome</keyword>
<dbReference type="Pfam" id="PF07690">
    <property type="entry name" value="MFS_1"/>
    <property type="match status" value="1"/>
</dbReference>
<dbReference type="InterPro" id="IPR011701">
    <property type="entry name" value="MFS"/>
</dbReference>
<evidence type="ECO:0000256" key="6">
    <source>
        <dbReference type="SAM" id="MobiDB-lite"/>
    </source>
</evidence>
<evidence type="ECO:0000313" key="8">
    <source>
        <dbReference type="EMBL" id="MBB5998910.1"/>
    </source>
</evidence>
<feature type="transmembrane region" description="Helical" evidence="7">
    <location>
        <begin position="61"/>
        <end position="79"/>
    </location>
</feature>
<evidence type="ECO:0000256" key="4">
    <source>
        <dbReference type="ARBA" id="ARBA00022989"/>
    </source>
</evidence>
<dbReference type="AlphaFoldDB" id="A0A841EER0"/>
<accession>A0A841EER0</accession>
<dbReference type="SUPFAM" id="SSF103473">
    <property type="entry name" value="MFS general substrate transporter"/>
    <property type="match status" value="1"/>
</dbReference>
<dbReference type="GO" id="GO:0022857">
    <property type="term" value="F:transmembrane transporter activity"/>
    <property type="evidence" value="ECO:0007669"/>
    <property type="project" value="InterPro"/>
</dbReference>
<protein>
    <submittedName>
        <fullName evidence="8">Putative MFS family arabinose efflux permease</fullName>
    </submittedName>
</protein>
<dbReference type="PANTHER" id="PTHR43124">
    <property type="entry name" value="PURINE EFFLUX PUMP PBUE"/>
    <property type="match status" value="1"/>
</dbReference>
<evidence type="ECO:0000256" key="5">
    <source>
        <dbReference type="ARBA" id="ARBA00023136"/>
    </source>
</evidence>
<evidence type="ECO:0000313" key="9">
    <source>
        <dbReference type="Proteomes" id="UP000578077"/>
    </source>
</evidence>
<keyword evidence="4 7" id="KW-1133">Transmembrane helix</keyword>
<keyword evidence="5 7" id="KW-0472">Membrane</keyword>
<dbReference type="RefSeq" id="WP_312862518.1">
    <property type="nucleotide sequence ID" value="NZ_BAABKT010000043.1"/>
</dbReference>
<dbReference type="InterPro" id="IPR050189">
    <property type="entry name" value="MFS_Efflux_Transporters"/>
</dbReference>
<dbReference type="InterPro" id="IPR036259">
    <property type="entry name" value="MFS_trans_sf"/>
</dbReference>
<evidence type="ECO:0000256" key="7">
    <source>
        <dbReference type="SAM" id="Phobius"/>
    </source>
</evidence>
<keyword evidence="2" id="KW-1003">Cell membrane</keyword>
<dbReference type="Gene3D" id="1.20.1250.20">
    <property type="entry name" value="MFS general substrate transporter like domains"/>
    <property type="match status" value="1"/>
</dbReference>
<dbReference type="PANTHER" id="PTHR43124:SF8">
    <property type="entry name" value="INNER MEMBRANE TRANSPORT PROTEIN YDHP"/>
    <property type="match status" value="1"/>
</dbReference>
<sequence>MPHLDRAGDSGSLRRELGAFTAGRLWLALSTSTLVIGATFAAFSYFNPILTALSGFSTDSVPLLLAGYGAATLLGNHVVGRLADRRPAGVLAVGLALNAAFLAAFALLAHVQVWAVAAMLGIGLVGVTMNPAMITRVQRTGNPGSLINTVHASFITLGVILGSSVGGLAVESTGLRGTLWLSAALARGRTRDRAPRPGPPPPPIGPRRAGGAPAPAPHGVSGYPLTHPAAPGASA</sequence>
<gene>
    <name evidence="8" type="ORF">HNR25_002661</name>
</gene>
<organism evidence="8 9">
    <name type="scientific">Streptomonospora salina</name>
    <dbReference type="NCBI Taxonomy" id="104205"/>
    <lineage>
        <taxon>Bacteria</taxon>
        <taxon>Bacillati</taxon>
        <taxon>Actinomycetota</taxon>
        <taxon>Actinomycetes</taxon>
        <taxon>Streptosporangiales</taxon>
        <taxon>Nocardiopsidaceae</taxon>
        <taxon>Streptomonospora</taxon>
    </lineage>
</organism>
<comment type="subcellular location">
    <subcellularLocation>
        <location evidence="1">Cell membrane</location>
        <topology evidence="1">Multi-pass membrane protein</topology>
    </subcellularLocation>
</comment>